<dbReference type="RefSeq" id="WP_010494484.1">
    <property type="nucleotide sequence ID" value="NZ_CP173417.1"/>
</dbReference>
<dbReference type="AlphaFoldDB" id="A0A0R2KP94"/>
<dbReference type="Proteomes" id="UP000190935">
    <property type="component" value="Chromosome I"/>
</dbReference>
<evidence type="ECO:0000313" key="1">
    <source>
        <dbReference type="EMBL" id="KRN88157.1"/>
    </source>
</evidence>
<dbReference type="EMBL" id="LT630287">
    <property type="protein sequence ID" value="SFV40738.1"/>
    <property type="molecule type" value="Genomic_DNA"/>
</dbReference>
<evidence type="ECO:0000313" key="2">
    <source>
        <dbReference type="EMBL" id="SFV40738.1"/>
    </source>
</evidence>
<dbReference type="Proteomes" id="UP000051491">
    <property type="component" value="Unassembled WGS sequence"/>
</dbReference>
<reference evidence="1 3" key="1">
    <citation type="journal article" date="2015" name="Genome Announc.">
        <title>Expanding the biotechnology potential of lactobacilli through comparative genomics of 213 strains and associated genera.</title>
        <authorList>
            <person name="Sun Z."/>
            <person name="Harris H.M."/>
            <person name="McCann A."/>
            <person name="Guo C."/>
            <person name="Argimon S."/>
            <person name="Zhang W."/>
            <person name="Yang X."/>
            <person name="Jeffery I.B."/>
            <person name="Cooney J.C."/>
            <person name="Kagawa T.F."/>
            <person name="Liu W."/>
            <person name="Song Y."/>
            <person name="Salvetti E."/>
            <person name="Wrobel A."/>
            <person name="Rasinkangas P."/>
            <person name="Parkhill J."/>
            <person name="Rea M.C."/>
            <person name="O'Sullivan O."/>
            <person name="Ritari J."/>
            <person name="Douillard F.P."/>
            <person name="Paul Ross R."/>
            <person name="Yang R."/>
            <person name="Briner A.E."/>
            <person name="Felis G.E."/>
            <person name="de Vos W.M."/>
            <person name="Barrangou R."/>
            <person name="Klaenhammer T.R."/>
            <person name="Caufield P.W."/>
            <person name="Cui Y."/>
            <person name="Zhang H."/>
            <person name="O'Toole P.W."/>
        </authorList>
    </citation>
    <scope>NUCLEOTIDE SEQUENCE [LARGE SCALE GENOMIC DNA]</scope>
    <source>
        <strain evidence="1 3">DSM 15353</strain>
    </source>
</reference>
<dbReference type="EMBL" id="JQBK01000001">
    <property type="protein sequence ID" value="KRN88157.1"/>
    <property type="molecule type" value="Genomic_DNA"/>
</dbReference>
<sequence length="154" mass="18123">MKVNEMSVIARHAMLPSYISMANFSERERQAALYTDLSLSVSELFLEVQSDKSQVILDKFCNSVCRFLLVASSQNLLDKFLLDKIQFAQFKNKWASKSFNTVYLIMEQQILNAYFKHQMDDLIHAWHMLLKFGAVDLRFSEEEIEDRFFQLFSK</sequence>
<evidence type="ECO:0000313" key="3">
    <source>
        <dbReference type="Proteomes" id="UP000051491"/>
    </source>
</evidence>
<dbReference type="PATRIC" id="fig|89059.3.peg.3"/>
<dbReference type="GeneID" id="95349414"/>
<organism evidence="1 3">
    <name type="scientific">Ligilactobacillus acidipiscis</name>
    <dbReference type="NCBI Taxonomy" id="89059"/>
    <lineage>
        <taxon>Bacteria</taxon>
        <taxon>Bacillati</taxon>
        <taxon>Bacillota</taxon>
        <taxon>Bacilli</taxon>
        <taxon>Lactobacillales</taxon>
        <taxon>Lactobacillaceae</taxon>
        <taxon>Ligilactobacillus</taxon>
    </lineage>
</organism>
<dbReference type="OrthoDB" id="5506143at2"/>
<proteinExistence type="predicted"/>
<accession>A0A0R2KP94</accession>
<reference evidence="4" key="3">
    <citation type="submission" date="2016-11" db="EMBL/GenBank/DDBJ databases">
        <authorList>
            <person name="Papadimitriou K."/>
        </authorList>
    </citation>
    <scope>NUCLEOTIDE SEQUENCE [LARGE SCALE GENOMIC DNA]</scope>
    <source>
        <strain evidence="4">ACA-DC 1533</strain>
    </source>
</reference>
<dbReference type="KEGG" id="laca:LAC1533_1318"/>
<reference evidence="2" key="2">
    <citation type="submission" date="2016-11" db="EMBL/GenBank/DDBJ databases">
        <authorList>
            <person name="Jaros S."/>
            <person name="Januszkiewicz K."/>
            <person name="Wedrychowicz H."/>
        </authorList>
    </citation>
    <scope>NUCLEOTIDE SEQUENCE [LARGE SCALE GENOMIC DNA]</scope>
    <source>
        <strain evidence="2">ACA-DC 1533</strain>
    </source>
</reference>
<evidence type="ECO:0000313" key="4">
    <source>
        <dbReference type="Proteomes" id="UP000190935"/>
    </source>
</evidence>
<evidence type="ECO:0008006" key="5">
    <source>
        <dbReference type="Google" id="ProtNLM"/>
    </source>
</evidence>
<gene>
    <name evidence="1" type="ORF">IV43_GL000003</name>
    <name evidence="2" type="ORF">LAC1533_1318</name>
</gene>
<name>A0A0R2KP94_9LACO</name>
<dbReference type="STRING" id="89059.LAC1533_1318"/>
<protein>
    <recommendedName>
        <fullName evidence="5">dUTPase</fullName>
    </recommendedName>
</protein>